<dbReference type="FunFam" id="1.10.287.70:FF:000037">
    <property type="entry name" value="Glutamate receptor"/>
    <property type="match status" value="1"/>
</dbReference>
<feature type="chain" id="PRO_5023853268" description="Ionotropic glutamate receptor C-terminal domain-containing protein" evidence="17">
    <location>
        <begin position="29"/>
        <end position="1038"/>
    </location>
</feature>
<dbReference type="FunFam" id="3.40.50.2300:FF:000310">
    <property type="entry name" value="Glutamate receptor"/>
    <property type="match status" value="1"/>
</dbReference>
<evidence type="ECO:0000256" key="2">
    <source>
        <dbReference type="ARBA" id="ARBA00008685"/>
    </source>
</evidence>
<gene>
    <name evidence="19" type="ORF">F0562_012139</name>
</gene>
<keyword evidence="10" id="KW-0675">Receptor</keyword>
<dbReference type="Pfam" id="PF01094">
    <property type="entry name" value="ANF_receptor"/>
    <property type="match status" value="1"/>
</dbReference>
<feature type="transmembrane region" description="Helical" evidence="16">
    <location>
        <begin position="827"/>
        <end position="851"/>
    </location>
</feature>
<dbReference type="FunFam" id="3.40.190.10:FF:000103">
    <property type="entry name" value="Glutamate receptor"/>
    <property type="match status" value="1"/>
</dbReference>
<dbReference type="InterPro" id="IPR017103">
    <property type="entry name" value="Iontropic_Glu_rcpt_pln"/>
</dbReference>
<evidence type="ECO:0000259" key="18">
    <source>
        <dbReference type="SMART" id="SM00079"/>
    </source>
</evidence>
<evidence type="ECO:0000256" key="16">
    <source>
        <dbReference type="SAM" id="Phobius"/>
    </source>
</evidence>
<reference evidence="19 20" key="1">
    <citation type="submission" date="2019-09" db="EMBL/GenBank/DDBJ databases">
        <title>A chromosome-level genome assembly of the Chinese tupelo Nyssa sinensis.</title>
        <authorList>
            <person name="Yang X."/>
            <person name="Kang M."/>
            <person name="Yang Y."/>
            <person name="Xiong H."/>
            <person name="Wang M."/>
            <person name="Zhang Z."/>
            <person name="Wang Z."/>
            <person name="Wu H."/>
            <person name="Ma T."/>
            <person name="Liu J."/>
            <person name="Xi Z."/>
        </authorList>
    </citation>
    <scope>NUCLEOTIDE SEQUENCE [LARGE SCALE GENOMIC DNA]</scope>
    <source>
        <strain evidence="19">J267</strain>
        <tissue evidence="19">Leaf</tissue>
    </source>
</reference>
<evidence type="ECO:0000313" key="20">
    <source>
        <dbReference type="Proteomes" id="UP000325577"/>
    </source>
</evidence>
<keyword evidence="8" id="KW-0406">Ion transport</keyword>
<dbReference type="AlphaFoldDB" id="A0A5J4ZWG6"/>
<protein>
    <recommendedName>
        <fullName evidence="18">Ionotropic glutamate receptor C-terminal domain-containing protein</fullName>
    </recommendedName>
</protein>
<keyword evidence="4" id="KW-0813">Transport</keyword>
<evidence type="ECO:0000256" key="8">
    <source>
        <dbReference type="ARBA" id="ARBA00023065"/>
    </source>
</evidence>
<feature type="disulfide bond" evidence="15">
    <location>
        <begin position="754"/>
        <end position="810"/>
    </location>
</feature>
<dbReference type="CDD" id="cd13686">
    <property type="entry name" value="GluR_Plant"/>
    <property type="match status" value="1"/>
</dbReference>
<sequence>MREIPTQLCFSLFFFLSQRVFFTEMVMAQNTTIPVNVGVVLDMDKWVGRMGLRCISMALSDFYASHAHYKTRLVLHAKDSNNSVVGAAAAALDLLKDVEVQAIIGPMTSMQANFVINLGEYAKVPIISFSATSPSLSSLRSAYFLQACLNDSSQVKAITSLIQAFGWKAVVPIYVDNEFGEGIIPFLTDALQEINVRLPYRSVIHPSANDAEIVAELYKLMTMQTRVFIVHMSITLGSFFFTKAKDVGMMSEGYVWIITDGITKSFSLMDQSVIDSMQGVLGVKPHIPRRKKLDEFLIRWKTKSQQESPVDAEMNILGLWAYDAVTALAIAVEKVRAMNSSYQKMNTSENLKDYFEIFERFEVGKDLYQTLSLIRFKGISGDFRLVNGQLQSSAFHIVNVIGKGMRGIGFWTPKNGLVKELNRIDTEVYSTSKANLKAIIWPGDTPFAPKGWVIPTNGKKLRVGVPVKDGSSYFVNATRDPSTNSTTVTGYSIDVFDVVMATLPYHIPYEYIPFQKSDGKSAGSYDDLVYQVFLGTYDAAVGDITIVANRSLYVDFTLPYTESGVKMIVPVKYREGKNAWIFLKPLTWDLWVTSACFFIFIGFVIWIIEHQTNEDFSGSRSHQIGTSFLFSFSTVVSAHKEKVVSNLARFVVIIWCFVVLILTQSYTASLTSMLTVQQLEPTVTSVHELIEKGDNVGYPKGSFVLALLKKLNIDESKLKVYNSTDELHIAFSEGRISAAFDEIPYMKLFIQRHCGKYTMVEPILKTDGFGFVFPIGSPLVPDVSRAILNVTEGDKMDGIEKAWFVEQTNCPNPSNLVTSNSLSLSSFWGLFLIVGVAASFAVIIFIAMLLYEHRGCLVRLDPKTLWKKLVVMVRGLKKNEQNGKGIDGHHERKKWRATWLVQQLEATVTSVRELIKKGDNVGYPKGSFVLALLKRLNIDESTFKVFLIGSLLVPDISRAILNVIERDKMDGIEKAWFVEHTNCPDPRNLVTSNSLSFSSFWGLFLIVRVAASFVVIIFIAILLYEHRGFLVRLDPKTL</sequence>
<feature type="transmembrane region" description="Helical" evidence="16">
    <location>
        <begin position="588"/>
        <end position="608"/>
    </location>
</feature>
<dbReference type="InterPro" id="IPR028082">
    <property type="entry name" value="Peripla_BP_I"/>
</dbReference>
<accession>A0A5J4ZWG6</accession>
<evidence type="ECO:0000256" key="17">
    <source>
        <dbReference type="SAM" id="SignalP"/>
    </source>
</evidence>
<evidence type="ECO:0000256" key="13">
    <source>
        <dbReference type="ARBA" id="ARBA00023303"/>
    </source>
</evidence>
<dbReference type="InterPro" id="IPR015683">
    <property type="entry name" value="Ionotropic_Glu_rcpt"/>
</dbReference>
<keyword evidence="20" id="KW-1185">Reference proteome</keyword>
<keyword evidence="11" id="KW-0325">Glycoprotein</keyword>
<keyword evidence="7 16" id="KW-1133">Transmembrane helix</keyword>
<evidence type="ECO:0000256" key="12">
    <source>
        <dbReference type="ARBA" id="ARBA00023286"/>
    </source>
</evidence>
<evidence type="ECO:0000256" key="7">
    <source>
        <dbReference type="ARBA" id="ARBA00022989"/>
    </source>
</evidence>
<evidence type="ECO:0000256" key="4">
    <source>
        <dbReference type="ARBA" id="ARBA00022448"/>
    </source>
</evidence>
<dbReference type="InterPro" id="IPR019594">
    <property type="entry name" value="Glu/Gly-bd"/>
</dbReference>
<dbReference type="InterPro" id="IPR044440">
    <property type="entry name" value="GABAb_receptor_plant_PBP1"/>
</dbReference>
<organism evidence="19 20">
    <name type="scientific">Nyssa sinensis</name>
    <dbReference type="NCBI Taxonomy" id="561372"/>
    <lineage>
        <taxon>Eukaryota</taxon>
        <taxon>Viridiplantae</taxon>
        <taxon>Streptophyta</taxon>
        <taxon>Embryophyta</taxon>
        <taxon>Tracheophyta</taxon>
        <taxon>Spermatophyta</taxon>
        <taxon>Magnoliopsida</taxon>
        <taxon>eudicotyledons</taxon>
        <taxon>Gunneridae</taxon>
        <taxon>Pentapetalae</taxon>
        <taxon>asterids</taxon>
        <taxon>Cornales</taxon>
        <taxon>Nyssaceae</taxon>
        <taxon>Nyssa</taxon>
    </lineage>
</organism>
<dbReference type="Gene3D" id="3.40.50.2300">
    <property type="match status" value="2"/>
</dbReference>
<comment type="similarity">
    <text evidence="2">Belongs to the glutamate-gated ion channel (TC 1.A.10.1) family.</text>
</comment>
<feature type="signal peptide" evidence="17">
    <location>
        <begin position="1"/>
        <end position="28"/>
    </location>
</feature>
<keyword evidence="13" id="KW-0407">Ion channel</keyword>
<dbReference type="PANTHER" id="PTHR34836">
    <property type="entry name" value="OS06G0188250 PROTEIN"/>
    <property type="match status" value="1"/>
</dbReference>
<dbReference type="CDD" id="cd19990">
    <property type="entry name" value="PBP1_GABAb_receptor_plant"/>
    <property type="match status" value="1"/>
</dbReference>
<evidence type="ECO:0000313" key="19">
    <source>
        <dbReference type="EMBL" id="KAA8521451.1"/>
    </source>
</evidence>
<keyword evidence="6 17" id="KW-0732">Signal</keyword>
<dbReference type="Gene3D" id="3.40.190.10">
    <property type="entry name" value="Periplasmic binding protein-like II"/>
    <property type="match status" value="2"/>
</dbReference>
<keyword evidence="5 16" id="KW-0812">Transmembrane</keyword>
<keyword evidence="15" id="KW-1015">Disulfide bond</keyword>
<dbReference type="GO" id="GO:0016020">
    <property type="term" value="C:membrane"/>
    <property type="evidence" value="ECO:0007669"/>
    <property type="project" value="UniProtKB-SubCell"/>
</dbReference>
<feature type="transmembrane region" description="Helical" evidence="16">
    <location>
        <begin position="1000"/>
        <end position="1024"/>
    </location>
</feature>
<proteinExistence type="inferred from homology"/>
<dbReference type="FunFam" id="3.40.50.2300:FF:000169">
    <property type="entry name" value="Glutamate receptor"/>
    <property type="match status" value="1"/>
</dbReference>
<dbReference type="Gene3D" id="1.10.287.70">
    <property type="match status" value="1"/>
</dbReference>
<dbReference type="PIRSF" id="PIRSF037090">
    <property type="entry name" value="Iontro_Glu-like_rcpt_pln"/>
    <property type="match status" value="1"/>
</dbReference>
<dbReference type="OrthoDB" id="5984008at2759"/>
<dbReference type="Pfam" id="PF00060">
    <property type="entry name" value="Lig_chan"/>
    <property type="match status" value="1"/>
</dbReference>
<dbReference type="InterPro" id="IPR001320">
    <property type="entry name" value="Iontro_rcpt_C"/>
</dbReference>
<keyword evidence="9 16" id="KW-0472">Membrane</keyword>
<keyword evidence="12" id="KW-1071">Ligand-gated ion channel</keyword>
<evidence type="ECO:0000256" key="5">
    <source>
        <dbReference type="ARBA" id="ARBA00022692"/>
    </source>
</evidence>
<dbReference type="SUPFAM" id="SSF53822">
    <property type="entry name" value="Periplasmic binding protein-like I"/>
    <property type="match status" value="1"/>
</dbReference>
<feature type="domain" description="Ionotropic glutamate receptor C-terminal" evidence="18">
    <location>
        <begin position="460"/>
        <end position="806"/>
    </location>
</feature>
<evidence type="ECO:0000256" key="15">
    <source>
        <dbReference type="PIRSR" id="PIRSR037090-50"/>
    </source>
</evidence>
<evidence type="ECO:0000256" key="1">
    <source>
        <dbReference type="ARBA" id="ARBA00004141"/>
    </source>
</evidence>
<dbReference type="PANTHER" id="PTHR34836:SF1">
    <property type="entry name" value="OS09G0428600 PROTEIN"/>
    <property type="match status" value="1"/>
</dbReference>
<evidence type="ECO:0000256" key="14">
    <source>
        <dbReference type="ARBA" id="ARBA00049638"/>
    </source>
</evidence>
<dbReference type="EMBL" id="CM018048">
    <property type="protein sequence ID" value="KAA8521451.1"/>
    <property type="molecule type" value="Genomic_DNA"/>
</dbReference>
<comment type="subcellular location">
    <subcellularLocation>
        <location evidence="1">Membrane</location>
        <topology evidence="1">Multi-pass membrane protein</topology>
    </subcellularLocation>
</comment>
<evidence type="ECO:0000256" key="9">
    <source>
        <dbReference type="ARBA" id="ARBA00023136"/>
    </source>
</evidence>
<comment type="function">
    <text evidence="14">Glutamate-gated receptor that probably acts as a non-selective cation channel. May be involved in light-signal transduction and calcium homeostasis via the regulation of calcium influx into cells.</text>
</comment>
<evidence type="ECO:0000256" key="10">
    <source>
        <dbReference type="ARBA" id="ARBA00023170"/>
    </source>
</evidence>
<evidence type="ECO:0000256" key="6">
    <source>
        <dbReference type="ARBA" id="ARBA00022729"/>
    </source>
</evidence>
<feature type="transmembrane region" description="Helical" evidence="16">
    <location>
        <begin position="647"/>
        <end position="666"/>
    </location>
</feature>
<name>A0A5J4ZWG6_9ASTE</name>
<dbReference type="SMART" id="SM00079">
    <property type="entry name" value="PBPe"/>
    <property type="match status" value="1"/>
</dbReference>
<dbReference type="GO" id="GO:0015276">
    <property type="term" value="F:ligand-gated monoatomic ion channel activity"/>
    <property type="evidence" value="ECO:0007669"/>
    <property type="project" value="InterPro"/>
</dbReference>
<dbReference type="Pfam" id="PF10613">
    <property type="entry name" value="Lig_chan-Glu_bd"/>
    <property type="match status" value="1"/>
</dbReference>
<dbReference type="Proteomes" id="UP000325577">
    <property type="component" value="Linkage Group LG5"/>
</dbReference>
<evidence type="ECO:0000256" key="11">
    <source>
        <dbReference type="ARBA" id="ARBA00023180"/>
    </source>
</evidence>
<dbReference type="SUPFAM" id="SSF53850">
    <property type="entry name" value="Periplasmic binding protein-like II"/>
    <property type="match status" value="1"/>
</dbReference>
<evidence type="ECO:0000256" key="3">
    <source>
        <dbReference type="ARBA" id="ARBA00011095"/>
    </source>
</evidence>
<comment type="subunit">
    <text evidence="3">May form heteromers.</text>
</comment>
<dbReference type="InterPro" id="IPR001828">
    <property type="entry name" value="ANF_lig-bd_rcpt"/>
</dbReference>